<dbReference type="PANTHER" id="PTHR48471:SF1">
    <property type="entry name" value="DDE TNP4 DOMAIN-CONTAINING PROTEIN"/>
    <property type="match status" value="1"/>
</dbReference>
<dbReference type="EMBL" id="QXFV01001255">
    <property type="protein sequence ID" value="KAE9010595.1"/>
    <property type="molecule type" value="Genomic_DNA"/>
</dbReference>
<name>A0A6A3KYK9_9STRA</name>
<evidence type="ECO:0000313" key="1">
    <source>
        <dbReference type="EMBL" id="KAE9010595.1"/>
    </source>
</evidence>
<dbReference type="Proteomes" id="UP000429607">
    <property type="component" value="Unassembled WGS sequence"/>
</dbReference>
<proteinExistence type="predicted"/>
<accession>A0A6A3KYK9</accession>
<sequence>MYVSRSEGSFINTVSTPPSAFDELLQVFSRHYVVRSGLGRRGRPPALVVKHAALACVLHSYAAAVEAKTLSELFGIPPATLSRVLHKAGIALDKALQDIPDAQARYPSKHQRRQWARRVQEKEPLLDGWLHAVLVTGTLCYGVDGTLVRGRHNLPGSWNDGKPAANYK</sequence>
<dbReference type="AlphaFoldDB" id="A0A6A3KYK9"/>
<protein>
    <recommendedName>
        <fullName evidence="3">DDE Tnp4 domain-containing protein</fullName>
    </recommendedName>
</protein>
<dbReference type="PANTHER" id="PTHR48471">
    <property type="entry name" value="DDE TNP4 DOMAIN-CONTAINING PROTEIN"/>
    <property type="match status" value="1"/>
</dbReference>
<organism evidence="1 2">
    <name type="scientific">Phytophthora rubi</name>
    <dbReference type="NCBI Taxonomy" id="129364"/>
    <lineage>
        <taxon>Eukaryota</taxon>
        <taxon>Sar</taxon>
        <taxon>Stramenopiles</taxon>
        <taxon>Oomycota</taxon>
        <taxon>Peronosporomycetes</taxon>
        <taxon>Peronosporales</taxon>
        <taxon>Peronosporaceae</taxon>
        <taxon>Phytophthora</taxon>
    </lineage>
</organism>
<evidence type="ECO:0000313" key="2">
    <source>
        <dbReference type="Proteomes" id="UP000429607"/>
    </source>
</evidence>
<evidence type="ECO:0008006" key="3">
    <source>
        <dbReference type="Google" id="ProtNLM"/>
    </source>
</evidence>
<reference evidence="1 2" key="1">
    <citation type="submission" date="2018-09" db="EMBL/GenBank/DDBJ databases">
        <title>Genomic investigation of the strawberry pathogen Phytophthora fragariae indicates pathogenicity is determined by transcriptional variation in three key races.</title>
        <authorList>
            <person name="Adams T.M."/>
            <person name="Armitage A.D."/>
            <person name="Sobczyk M.K."/>
            <person name="Bates H.J."/>
            <person name="Dunwell J.M."/>
            <person name="Nellist C.F."/>
            <person name="Harrison R.J."/>
        </authorList>
    </citation>
    <scope>NUCLEOTIDE SEQUENCE [LARGE SCALE GENOMIC DNA]</scope>
    <source>
        <strain evidence="1 2">SCRP249</strain>
    </source>
</reference>
<comment type="caution">
    <text evidence="1">The sequence shown here is derived from an EMBL/GenBank/DDBJ whole genome shotgun (WGS) entry which is preliminary data.</text>
</comment>
<gene>
    <name evidence="1" type="ORF">PR001_g16131</name>
</gene>